<evidence type="ECO:0000313" key="4">
    <source>
        <dbReference type="WBParaSite" id="ACRNAN_scaffold164.g11494.t1"/>
    </source>
</evidence>
<dbReference type="InterPro" id="IPR000315">
    <property type="entry name" value="Znf_B-box"/>
</dbReference>
<evidence type="ECO:0000313" key="3">
    <source>
        <dbReference type="Proteomes" id="UP000887540"/>
    </source>
</evidence>
<dbReference type="WBParaSite" id="ACRNAN_scaffold164.g11494.t1">
    <property type="protein sequence ID" value="ACRNAN_scaffold164.g11494.t1"/>
    <property type="gene ID" value="ACRNAN_scaffold164.g11494"/>
</dbReference>
<dbReference type="PROSITE" id="PS50119">
    <property type="entry name" value="ZF_BBOX"/>
    <property type="match status" value="1"/>
</dbReference>
<reference evidence="4" key="1">
    <citation type="submission" date="2022-11" db="UniProtKB">
        <authorList>
            <consortium name="WormBaseParasite"/>
        </authorList>
    </citation>
    <scope>IDENTIFICATION</scope>
</reference>
<organism evidence="3 4">
    <name type="scientific">Acrobeloides nanus</name>
    <dbReference type="NCBI Taxonomy" id="290746"/>
    <lineage>
        <taxon>Eukaryota</taxon>
        <taxon>Metazoa</taxon>
        <taxon>Ecdysozoa</taxon>
        <taxon>Nematoda</taxon>
        <taxon>Chromadorea</taxon>
        <taxon>Rhabditida</taxon>
        <taxon>Tylenchina</taxon>
        <taxon>Cephalobomorpha</taxon>
        <taxon>Cephaloboidea</taxon>
        <taxon>Cephalobidae</taxon>
        <taxon>Acrobeloides</taxon>
    </lineage>
</organism>
<keyword evidence="1" id="KW-0479">Metal-binding</keyword>
<dbReference type="Proteomes" id="UP000887540">
    <property type="component" value="Unplaced"/>
</dbReference>
<proteinExistence type="predicted"/>
<protein>
    <submittedName>
        <fullName evidence="4">B box-type domain-containing protein</fullName>
    </submittedName>
</protein>
<accession>A0A914CZP4</accession>
<evidence type="ECO:0000256" key="1">
    <source>
        <dbReference type="PROSITE-ProRule" id="PRU00024"/>
    </source>
</evidence>
<name>A0A914CZP4_9BILA</name>
<feature type="domain" description="B box-type" evidence="2">
    <location>
        <begin position="117"/>
        <end position="148"/>
    </location>
</feature>
<sequence>MMEKQQNKRSEESNHWSINEYRLILGYLKQLHLKVLGKARKENFHHCKECSKQLKESEAYQCRKCLYHLCEKDAAHLTYCFDCEKDLNDALKGMPSTSSPPRKMVTKSIASKQNIKPSNKKCTKCKAPRKTATIFCQGCNEPTCLSCRSDTDTQFCKSCVP</sequence>
<keyword evidence="3" id="KW-1185">Reference proteome</keyword>
<dbReference type="AlphaFoldDB" id="A0A914CZP4"/>
<dbReference type="GO" id="GO:0008270">
    <property type="term" value="F:zinc ion binding"/>
    <property type="evidence" value="ECO:0007669"/>
    <property type="project" value="UniProtKB-KW"/>
</dbReference>
<keyword evidence="1" id="KW-0862">Zinc</keyword>
<evidence type="ECO:0000259" key="2">
    <source>
        <dbReference type="PROSITE" id="PS50119"/>
    </source>
</evidence>
<keyword evidence="1" id="KW-0863">Zinc-finger</keyword>